<proteinExistence type="predicted"/>
<evidence type="ECO:0000313" key="1">
    <source>
        <dbReference type="EMBL" id="KAI9450660.1"/>
    </source>
</evidence>
<gene>
    <name evidence="1" type="ORF">F5148DRAFT_1290685</name>
</gene>
<comment type="caution">
    <text evidence="1">The sequence shown here is derived from an EMBL/GenBank/DDBJ whole genome shotgun (WGS) entry which is preliminary data.</text>
</comment>
<keyword evidence="2" id="KW-1185">Reference proteome</keyword>
<name>A0ACC0TVF1_9AGAM</name>
<dbReference type="EMBL" id="JAGFNK010000420">
    <property type="protein sequence ID" value="KAI9450660.1"/>
    <property type="molecule type" value="Genomic_DNA"/>
</dbReference>
<organism evidence="1 2">
    <name type="scientific">Russula earlei</name>
    <dbReference type="NCBI Taxonomy" id="71964"/>
    <lineage>
        <taxon>Eukaryota</taxon>
        <taxon>Fungi</taxon>
        <taxon>Dikarya</taxon>
        <taxon>Basidiomycota</taxon>
        <taxon>Agaricomycotina</taxon>
        <taxon>Agaricomycetes</taxon>
        <taxon>Russulales</taxon>
        <taxon>Russulaceae</taxon>
        <taxon>Russula</taxon>
    </lineage>
</organism>
<sequence>MEQQVPLFVKMALQSWESNIQRADKLFTELTDEQLLLEVAPGKNRAYYLLGHFVAVHDRMLTLLGLGERQYPQLDAVFLSAPDNVEATPFPVHELRTQWKSINETLEKIFTNLPAEEWFYKHTSVSEEDFKKEPHRNRMNVLLSRTNHVSYHLGQLVLIKK</sequence>
<evidence type="ECO:0000313" key="2">
    <source>
        <dbReference type="Proteomes" id="UP001207468"/>
    </source>
</evidence>
<reference evidence="1" key="1">
    <citation type="submission" date="2021-03" db="EMBL/GenBank/DDBJ databases">
        <title>Evolutionary priming and transition to the ectomycorrhizal habit in an iconic lineage of mushroom-forming fungi: is preadaptation a requirement?</title>
        <authorList>
            <consortium name="DOE Joint Genome Institute"/>
            <person name="Looney B.P."/>
            <person name="Miyauchi S."/>
            <person name="Morin E."/>
            <person name="Drula E."/>
            <person name="Courty P.E."/>
            <person name="Chicoki N."/>
            <person name="Fauchery L."/>
            <person name="Kohler A."/>
            <person name="Kuo A."/>
            <person name="LaButti K."/>
            <person name="Pangilinan J."/>
            <person name="Lipzen A."/>
            <person name="Riley R."/>
            <person name="Andreopoulos W."/>
            <person name="He G."/>
            <person name="Johnson J."/>
            <person name="Barry K.W."/>
            <person name="Grigoriev I.V."/>
            <person name="Nagy L."/>
            <person name="Hibbett D."/>
            <person name="Henrissat B."/>
            <person name="Matheny P.B."/>
            <person name="Labbe J."/>
            <person name="Martin A.F."/>
        </authorList>
    </citation>
    <scope>NUCLEOTIDE SEQUENCE</scope>
    <source>
        <strain evidence="1">BPL698</strain>
    </source>
</reference>
<protein>
    <submittedName>
        <fullName evidence="1">Uncharacterized protein</fullName>
    </submittedName>
</protein>
<dbReference type="Proteomes" id="UP001207468">
    <property type="component" value="Unassembled WGS sequence"/>
</dbReference>
<accession>A0ACC0TVF1</accession>